<protein>
    <submittedName>
        <fullName evidence="3">Histidine kinase</fullName>
    </submittedName>
</protein>
<evidence type="ECO:0000313" key="3">
    <source>
        <dbReference type="EMBL" id="PQJ79822.1"/>
    </source>
</evidence>
<dbReference type="AlphaFoldDB" id="A0A2S7WR78"/>
<keyword evidence="3" id="KW-0808">Transferase</keyword>
<dbReference type="Pfam" id="PF04397">
    <property type="entry name" value="LytTR"/>
    <property type="match status" value="1"/>
</dbReference>
<dbReference type="InterPro" id="IPR007492">
    <property type="entry name" value="LytTR_DNA-bd_dom"/>
</dbReference>
<dbReference type="Proteomes" id="UP000238882">
    <property type="component" value="Unassembled WGS sequence"/>
</dbReference>
<sequence length="244" mass="28928">MINPSIKHNIYIGFLISIWIFIFAFFIRPFDDETLNLKLWIRISLGFSLITFLCYYLVALLQKIIYKKVAKWNISFEILIILIFHLFYLVTTYLYYKSPVLNGGYTFYEFFQIIILKVALITTPILVLARKYVIKLIPIKKEIITIRGENKLDILKINKSDLICITNAQNYIEILYLQNNQLQSKLIRSSLKKIEKDLDFLIKVHRSYLINPSHFRAWKNQKTIILTQIEVPVSKNNREKILSL</sequence>
<keyword evidence="3" id="KW-0418">Kinase</keyword>
<dbReference type="PROSITE" id="PS50930">
    <property type="entry name" value="HTH_LYTTR"/>
    <property type="match status" value="1"/>
</dbReference>
<keyword evidence="1" id="KW-0472">Membrane</keyword>
<evidence type="ECO:0000256" key="1">
    <source>
        <dbReference type="SAM" id="Phobius"/>
    </source>
</evidence>
<evidence type="ECO:0000313" key="4">
    <source>
        <dbReference type="Proteomes" id="UP000238882"/>
    </source>
</evidence>
<feature type="transmembrane region" description="Helical" evidence="1">
    <location>
        <begin position="74"/>
        <end position="96"/>
    </location>
</feature>
<dbReference type="EMBL" id="MSCN01000001">
    <property type="protein sequence ID" value="PQJ79822.1"/>
    <property type="molecule type" value="Genomic_DNA"/>
</dbReference>
<proteinExistence type="predicted"/>
<keyword evidence="1" id="KW-0812">Transmembrane</keyword>
<dbReference type="OrthoDB" id="1374288at2"/>
<feature type="transmembrane region" description="Helical" evidence="1">
    <location>
        <begin position="108"/>
        <end position="129"/>
    </location>
</feature>
<dbReference type="GO" id="GO:0003677">
    <property type="term" value="F:DNA binding"/>
    <property type="evidence" value="ECO:0007669"/>
    <property type="project" value="InterPro"/>
</dbReference>
<dbReference type="Gene3D" id="2.40.50.1020">
    <property type="entry name" value="LytTr DNA-binding domain"/>
    <property type="match status" value="1"/>
</dbReference>
<feature type="transmembrane region" description="Helical" evidence="1">
    <location>
        <begin position="39"/>
        <end position="62"/>
    </location>
</feature>
<comment type="caution">
    <text evidence="3">The sequence shown here is derived from an EMBL/GenBank/DDBJ whole genome shotgun (WGS) entry which is preliminary data.</text>
</comment>
<accession>A0A2S7WR78</accession>
<dbReference type="GO" id="GO:0016301">
    <property type="term" value="F:kinase activity"/>
    <property type="evidence" value="ECO:0007669"/>
    <property type="project" value="UniProtKB-KW"/>
</dbReference>
<gene>
    <name evidence="3" type="ORF">BTO18_11830</name>
</gene>
<feature type="domain" description="HTH LytTR-type" evidence="2">
    <location>
        <begin position="183"/>
        <end position="244"/>
    </location>
</feature>
<feature type="transmembrane region" description="Helical" evidence="1">
    <location>
        <begin position="9"/>
        <end position="27"/>
    </location>
</feature>
<evidence type="ECO:0000259" key="2">
    <source>
        <dbReference type="PROSITE" id="PS50930"/>
    </source>
</evidence>
<keyword evidence="1" id="KW-1133">Transmembrane helix</keyword>
<keyword evidence="4" id="KW-1185">Reference proteome</keyword>
<dbReference type="SMART" id="SM00850">
    <property type="entry name" value="LytTR"/>
    <property type="match status" value="1"/>
</dbReference>
<reference evidence="3 4" key="1">
    <citation type="submission" date="2016-12" db="EMBL/GenBank/DDBJ databases">
        <title>Trade-off between light-utilization and light-protection in marine flavobacteria.</title>
        <authorList>
            <person name="Kumagai Y."/>
            <person name="Yoshizawa S."/>
            <person name="Kogure K."/>
            <person name="Iwasaki W."/>
        </authorList>
    </citation>
    <scope>NUCLEOTIDE SEQUENCE [LARGE SCALE GENOMIC DNA]</scope>
    <source>
        <strain evidence="3 4">NBRC 108759</strain>
    </source>
</reference>
<organism evidence="3 4">
    <name type="scientific">Polaribacter porphyrae</name>
    <dbReference type="NCBI Taxonomy" id="1137780"/>
    <lineage>
        <taxon>Bacteria</taxon>
        <taxon>Pseudomonadati</taxon>
        <taxon>Bacteroidota</taxon>
        <taxon>Flavobacteriia</taxon>
        <taxon>Flavobacteriales</taxon>
        <taxon>Flavobacteriaceae</taxon>
    </lineage>
</organism>
<name>A0A2S7WR78_9FLAO</name>